<dbReference type="AlphaFoldDB" id="A0AAU7B2G1"/>
<accession>A0AAU7B2G1</accession>
<dbReference type="RefSeq" id="WP_354699230.1">
    <property type="nucleotide sequence ID" value="NZ_CP114014.1"/>
</dbReference>
<feature type="domain" description="Methyltransferase type 11" evidence="1">
    <location>
        <begin position="70"/>
        <end position="180"/>
    </location>
</feature>
<dbReference type="SUPFAM" id="SSF53335">
    <property type="entry name" value="S-adenosyl-L-methionine-dependent methyltransferases"/>
    <property type="match status" value="1"/>
</dbReference>
<dbReference type="EMBL" id="CP114014">
    <property type="protein sequence ID" value="XAY08045.1"/>
    <property type="molecule type" value="Genomic_DNA"/>
</dbReference>
<sequence length="296" mass="31913">MAATSTTPLPRHYAGVCRLEDFSDPELAALMDDISPEKPASRPHRKAWEFAMGASYLQATGLLDGTKEILDVGAGSEEIAFWLAARARSVTAVDIYGRGAFGTREAKASMLEDPASFAPYDYPQDRLTVRDMDARKLEFPDASFDAVVSFSSIEHFGGFAGIKASAAEIGRVLRPGGRAFLVTETFVKRHPMDTVGVQVAIRTLSLNRKCTGADFKHRSTEVLSSAELQRLIVKPSGLTLEQPLQLKPSPATLTNLHTVQPDGTTTSATGDPFPHVLVSNGYSTFTSVCLPLVKPG</sequence>
<dbReference type="InterPro" id="IPR013216">
    <property type="entry name" value="Methyltransf_11"/>
</dbReference>
<protein>
    <recommendedName>
        <fullName evidence="1">Methyltransferase type 11 domain-containing protein</fullName>
    </recommendedName>
</protein>
<dbReference type="GO" id="GO:0008757">
    <property type="term" value="F:S-adenosylmethionine-dependent methyltransferase activity"/>
    <property type="evidence" value="ECO:0007669"/>
    <property type="project" value="InterPro"/>
</dbReference>
<organism evidence="2">
    <name type="scientific">Paraconexibacter sp. AEG42_29</name>
    <dbReference type="NCBI Taxonomy" id="2997339"/>
    <lineage>
        <taxon>Bacteria</taxon>
        <taxon>Bacillati</taxon>
        <taxon>Actinomycetota</taxon>
        <taxon>Thermoleophilia</taxon>
        <taxon>Solirubrobacterales</taxon>
        <taxon>Paraconexibacteraceae</taxon>
        <taxon>Paraconexibacter</taxon>
    </lineage>
</organism>
<evidence type="ECO:0000313" key="2">
    <source>
        <dbReference type="EMBL" id="XAY08045.1"/>
    </source>
</evidence>
<dbReference type="Pfam" id="PF08241">
    <property type="entry name" value="Methyltransf_11"/>
    <property type="match status" value="1"/>
</dbReference>
<dbReference type="PANTHER" id="PTHR43591">
    <property type="entry name" value="METHYLTRANSFERASE"/>
    <property type="match status" value="1"/>
</dbReference>
<dbReference type="Gene3D" id="3.40.50.150">
    <property type="entry name" value="Vaccinia Virus protein VP39"/>
    <property type="match status" value="1"/>
</dbReference>
<dbReference type="InterPro" id="IPR029063">
    <property type="entry name" value="SAM-dependent_MTases_sf"/>
</dbReference>
<proteinExistence type="predicted"/>
<evidence type="ECO:0000259" key="1">
    <source>
        <dbReference type="Pfam" id="PF08241"/>
    </source>
</evidence>
<gene>
    <name evidence="2" type="ORF">DSM112329_04940</name>
</gene>
<dbReference type="CDD" id="cd02440">
    <property type="entry name" value="AdoMet_MTases"/>
    <property type="match status" value="1"/>
</dbReference>
<name>A0AAU7B2G1_9ACTN</name>
<reference evidence="2" key="1">
    <citation type="submission" date="2022-12" db="EMBL/GenBank/DDBJ databases">
        <title>Paraconexibacter alkalitolerans sp. nov. and Baekduia alba sp. nov., isolated from soil and emended description of the genera Paraconexibacter (Chun et al., 2020) and Baekduia (An et al., 2020).</title>
        <authorList>
            <person name="Vieira S."/>
            <person name="Huber K.J."/>
            <person name="Geppert A."/>
            <person name="Wolf J."/>
            <person name="Neumann-Schaal M."/>
            <person name="Muesken M."/>
            <person name="Overmann J."/>
        </authorList>
    </citation>
    <scope>NUCLEOTIDE SEQUENCE</scope>
    <source>
        <strain evidence="2">AEG42_29</strain>
    </source>
</reference>
<dbReference type="KEGG" id="parq:DSM112329_04940"/>
<dbReference type="PANTHER" id="PTHR43591:SF24">
    <property type="entry name" value="2-METHOXY-6-POLYPRENYL-1,4-BENZOQUINOL METHYLASE, MITOCHONDRIAL"/>
    <property type="match status" value="1"/>
</dbReference>